<feature type="region of interest" description="Disordered" evidence="1">
    <location>
        <begin position="89"/>
        <end position="136"/>
    </location>
</feature>
<dbReference type="OrthoDB" id="10262488at2759"/>
<dbReference type="AlphaFoldDB" id="V6U2B0"/>
<evidence type="ECO:0000313" key="2">
    <source>
        <dbReference type="EMBL" id="ESU44999.1"/>
    </source>
</evidence>
<feature type="region of interest" description="Disordered" evidence="1">
    <location>
        <begin position="154"/>
        <end position="276"/>
    </location>
</feature>
<evidence type="ECO:0000313" key="3">
    <source>
        <dbReference type="Proteomes" id="UP000018040"/>
    </source>
</evidence>
<feature type="compositionally biased region" description="Basic and acidic residues" evidence="1">
    <location>
        <begin position="213"/>
        <end position="241"/>
    </location>
</feature>
<dbReference type="EMBL" id="AHHH01000012">
    <property type="protein sequence ID" value="ESU44999.1"/>
    <property type="molecule type" value="Genomic_DNA"/>
</dbReference>
<dbReference type="VEuPathDB" id="GiardiaDB:DHA2_153250"/>
<dbReference type="VEuPathDB" id="GiardiaDB:QR46_4626"/>
<name>V6U2B0_GIAIN</name>
<feature type="compositionally biased region" description="Acidic residues" evidence="1">
    <location>
        <begin position="125"/>
        <end position="136"/>
    </location>
</feature>
<dbReference type="VEuPathDB" id="GiardiaDB:GL50581_3624"/>
<feature type="compositionally biased region" description="Polar residues" evidence="1">
    <location>
        <begin position="181"/>
        <end position="195"/>
    </location>
</feature>
<organism evidence="2 3">
    <name type="scientific">Giardia intestinalis</name>
    <name type="common">Giardia lamblia</name>
    <dbReference type="NCBI Taxonomy" id="5741"/>
    <lineage>
        <taxon>Eukaryota</taxon>
        <taxon>Metamonada</taxon>
        <taxon>Diplomonadida</taxon>
        <taxon>Hexamitidae</taxon>
        <taxon>Giardiinae</taxon>
        <taxon>Giardia</taxon>
    </lineage>
</organism>
<proteinExistence type="predicted"/>
<dbReference type="Proteomes" id="UP000018040">
    <property type="component" value="Unassembled WGS sequence"/>
</dbReference>
<reference evidence="2 3" key="2">
    <citation type="journal article" date="2013" name="Genome Biol. Evol.">
        <title>Genome sequencing of Giardia lamblia genotypes A2 and B isolates (DH and GS) and comparative analysis with the genomes of genotypes A1 and E (WB and Pig).</title>
        <authorList>
            <person name="Adam R.D."/>
            <person name="Dahlstrom E.W."/>
            <person name="Martens C.A."/>
            <person name="Bruno D.P."/>
            <person name="Barbian K.D."/>
            <person name="Ricklefs S.M."/>
            <person name="Hernandez M.M."/>
            <person name="Narla N.P."/>
            <person name="Patel R.B."/>
            <person name="Porcella S.F."/>
            <person name="Nash T.E."/>
        </authorList>
    </citation>
    <scope>NUCLEOTIDE SEQUENCE [LARGE SCALE GENOMIC DNA]</scope>
    <source>
        <strain evidence="2 3">GS</strain>
    </source>
</reference>
<evidence type="ECO:0000256" key="1">
    <source>
        <dbReference type="SAM" id="MobiDB-lite"/>
    </source>
</evidence>
<comment type="caution">
    <text evidence="2">The sequence shown here is derived from an EMBL/GenBank/DDBJ whole genome shotgun (WGS) entry which is preliminary data.</text>
</comment>
<reference evidence="3" key="1">
    <citation type="submission" date="2012-02" db="EMBL/GenBank/DDBJ databases">
        <title>Genome sequencing of Giardia lamblia Genotypes A2 and B isolates (DH and GS) and comparative analysis with the genomes of Genotypes A1 and E (WB and Pig).</title>
        <authorList>
            <person name="Adam R."/>
            <person name="Dahlstrom E."/>
            <person name="Martens C."/>
            <person name="Bruno D."/>
            <person name="Barbian K."/>
            <person name="Porcella S.F."/>
            <person name="Nash T."/>
        </authorList>
    </citation>
    <scope>NUCLEOTIDE SEQUENCE</scope>
    <source>
        <strain evidence="3">GS</strain>
    </source>
</reference>
<dbReference type="VEuPathDB" id="GiardiaDB:GL50803_0021201"/>
<sequence length="276" mass="30901">MSFMSSITVNEATLTELLQKTVKLTISNGSSFIGNVIEVHDIFCVLDNVYRETTSAALEIIPRPVKFNYDLITEMNLIDRSADADRGPLAFSSTSGTGGNRNNLSFQKSSSFDNKGNHAGKDAADDNVEDGEDDLFGDLDLDAERERYKKQAAQRNFIATGTQPDEASNPLSYDPKKSFFDTLTVQKGSRRNNGGNHRPQDNRRNDGNGSFTRTHDNRGDRNEGSRKRSDQHKTYDNDGGYRSRNRNRHQASFQADSDYRPRNTGNRPSGRFNNVT</sequence>
<gene>
    <name evidence="2" type="ORF">GSB_152313</name>
</gene>
<feature type="compositionally biased region" description="Polar residues" evidence="1">
    <location>
        <begin position="91"/>
        <end position="114"/>
    </location>
</feature>
<accession>V6U2B0</accession>
<feature type="compositionally biased region" description="Polar residues" evidence="1">
    <location>
        <begin position="263"/>
        <end position="276"/>
    </location>
</feature>
<feature type="compositionally biased region" description="Polar residues" evidence="1">
    <location>
        <begin position="154"/>
        <end position="171"/>
    </location>
</feature>
<protein>
    <submittedName>
        <fullName evidence="2">Uncharacterized protein</fullName>
    </submittedName>
</protein>
<feature type="compositionally biased region" description="Basic and acidic residues" evidence="1">
    <location>
        <begin position="115"/>
        <end position="124"/>
    </location>
</feature>